<dbReference type="InterPro" id="IPR050706">
    <property type="entry name" value="Cyclic-di-GMP_PDE-like"/>
</dbReference>
<proteinExistence type="predicted"/>
<reference evidence="2 3" key="1">
    <citation type="submission" date="2018-07" db="EMBL/GenBank/DDBJ databases">
        <title>Mechanisms of high-level aminoglycoside resistance among Gram-negative pathogens in Brazil.</title>
        <authorList>
            <person name="Ballaben A.S."/>
            <person name="Darini A.L.C."/>
            <person name="Doi Y."/>
        </authorList>
    </citation>
    <scope>NUCLEOTIDE SEQUENCE [LARGE SCALE GENOMIC DNA]</scope>
    <source>
        <strain evidence="2 3">B2-305</strain>
    </source>
</reference>
<accession>A0A367M087</accession>
<gene>
    <name evidence="2" type="ORF">DT376_34850</name>
</gene>
<sequence length="78" mass="8430">MKYGAGCTTGPFSLQRERSMTVTEQLSALDSILAHGDLHCLFQPILSLSERRLVGYEALTRGPSNSPLHSPLALFAVA</sequence>
<dbReference type="PROSITE" id="PS50883">
    <property type="entry name" value="EAL"/>
    <property type="match status" value="1"/>
</dbReference>
<evidence type="ECO:0000313" key="2">
    <source>
        <dbReference type="EMBL" id="RCI70383.1"/>
    </source>
</evidence>
<dbReference type="EMBL" id="QORE01002159">
    <property type="protein sequence ID" value="RCI70383.1"/>
    <property type="molecule type" value="Genomic_DNA"/>
</dbReference>
<dbReference type="GO" id="GO:0071111">
    <property type="term" value="F:cyclic-guanylate-specific phosphodiesterase activity"/>
    <property type="evidence" value="ECO:0007669"/>
    <property type="project" value="InterPro"/>
</dbReference>
<protein>
    <submittedName>
        <fullName evidence="2">EAL domain-containing protein</fullName>
    </submittedName>
</protein>
<dbReference type="InterPro" id="IPR035919">
    <property type="entry name" value="EAL_sf"/>
</dbReference>
<dbReference type="SUPFAM" id="SSF141868">
    <property type="entry name" value="EAL domain-like"/>
    <property type="match status" value="1"/>
</dbReference>
<dbReference type="AlphaFoldDB" id="A0A367M087"/>
<comment type="caution">
    <text evidence="2">The sequence shown here is derived from an EMBL/GenBank/DDBJ whole genome shotgun (WGS) entry which is preliminary data.</text>
</comment>
<name>A0A367M087_PSEAI</name>
<feature type="non-terminal residue" evidence="2">
    <location>
        <position position="78"/>
    </location>
</feature>
<evidence type="ECO:0000313" key="3">
    <source>
        <dbReference type="Proteomes" id="UP000253594"/>
    </source>
</evidence>
<dbReference type="Gene3D" id="3.20.20.450">
    <property type="entry name" value="EAL domain"/>
    <property type="match status" value="1"/>
</dbReference>
<dbReference type="PANTHER" id="PTHR33121">
    <property type="entry name" value="CYCLIC DI-GMP PHOSPHODIESTERASE PDEF"/>
    <property type="match status" value="1"/>
</dbReference>
<dbReference type="InterPro" id="IPR001633">
    <property type="entry name" value="EAL_dom"/>
</dbReference>
<organism evidence="2 3">
    <name type="scientific">Pseudomonas aeruginosa</name>
    <dbReference type="NCBI Taxonomy" id="287"/>
    <lineage>
        <taxon>Bacteria</taxon>
        <taxon>Pseudomonadati</taxon>
        <taxon>Pseudomonadota</taxon>
        <taxon>Gammaproteobacteria</taxon>
        <taxon>Pseudomonadales</taxon>
        <taxon>Pseudomonadaceae</taxon>
        <taxon>Pseudomonas</taxon>
    </lineage>
</organism>
<feature type="domain" description="EAL" evidence="1">
    <location>
        <begin position="22"/>
        <end position="78"/>
    </location>
</feature>
<dbReference type="Proteomes" id="UP000253594">
    <property type="component" value="Unassembled WGS sequence"/>
</dbReference>
<dbReference type="PANTHER" id="PTHR33121:SF76">
    <property type="entry name" value="SIGNALING PROTEIN"/>
    <property type="match status" value="1"/>
</dbReference>
<evidence type="ECO:0000259" key="1">
    <source>
        <dbReference type="PROSITE" id="PS50883"/>
    </source>
</evidence>